<dbReference type="Proteomes" id="UP001139477">
    <property type="component" value="Unassembled WGS sequence"/>
</dbReference>
<sequence length="119" mass="12651">MLNTTSDIAIKAHANNPKVAEIGDFLAREEEALIELLETLGEFEAADAVRNAARLAAAQTQDLEGLGNELIQVLNGLDSIPLAVVEHMMFAGLGPRDAHAAIRWAGARLTDLLGILEPA</sequence>
<evidence type="ECO:0000313" key="2">
    <source>
        <dbReference type="Proteomes" id="UP001139477"/>
    </source>
</evidence>
<reference evidence="1" key="1">
    <citation type="submission" date="2022-06" db="EMBL/GenBank/DDBJ databases">
        <title>Limimaricola sediminis sp. nov., isolated from an intertidal sediment.</title>
        <authorList>
            <person name="Shao X."/>
        </authorList>
    </citation>
    <scope>NUCLEOTIDE SEQUENCE</scope>
    <source>
        <strain evidence="1">ASW11-118</strain>
    </source>
</reference>
<proteinExistence type="predicted"/>
<name>A0A9X2FMS8_9RHOB</name>
<dbReference type="RefSeq" id="WP_253330006.1">
    <property type="nucleotide sequence ID" value="NZ_JAMYXC010000049.1"/>
</dbReference>
<accession>A0A9X2FMS8</accession>
<dbReference type="AlphaFoldDB" id="A0A9X2FMS8"/>
<comment type="caution">
    <text evidence="1">The sequence shown here is derived from an EMBL/GenBank/DDBJ whole genome shotgun (WGS) entry which is preliminary data.</text>
</comment>
<gene>
    <name evidence="1" type="ORF">NHG85_03865</name>
</gene>
<organism evidence="1 2">
    <name type="scientific">Limimaricola litoreus</name>
    <dbReference type="NCBI Taxonomy" id="2955316"/>
    <lineage>
        <taxon>Bacteria</taxon>
        <taxon>Pseudomonadati</taxon>
        <taxon>Pseudomonadota</taxon>
        <taxon>Alphaproteobacteria</taxon>
        <taxon>Rhodobacterales</taxon>
        <taxon>Paracoccaceae</taxon>
        <taxon>Limimaricola</taxon>
    </lineage>
</organism>
<evidence type="ECO:0000313" key="1">
    <source>
        <dbReference type="EMBL" id="MCP1167674.1"/>
    </source>
</evidence>
<dbReference type="EMBL" id="JAMYXC010000049">
    <property type="protein sequence ID" value="MCP1167674.1"/>
    <property type="molecule type" value="Genomic_DNA"/>
</dbReference>
<keyword evidence="2" id="KW-1185">Reference proteome</keyword>
<protein>
    <submittedName>
        <fullName evidence="1">Uncharacterized protein</fullName>
    </submittedName>
</protein>